<dbReference type="SUPFAM" id="SSF52518">
    <property type="entry name" value="Thiamin diphosphate-binding fold (THDP-binding)"/>
    <property type="match status" value="1"/>
</dbReference>
<dbReference type="GO" id="GO:0004739">
    <property type="term" value="F:pyruvate dehydrogenase (acetyl-transferring) activity"/>
    <property type="evidence" value="ECO:0007669"/>
    <property type="project" value="UniProtKB-EC"/>
</dbReference>
<dbReference type="CDD" id="cd02000">
    <property type="entry name" value="TPP_E1_PDC_ADC_BCADC"/>
    <property type="match status" value="1"/>
</dbReference>
<dbReference type="EMBL" id="BAFK01000006">
    <property type="protein sequence ID" value="GAB58439.1"/>
    <property type="molecule type" value="Genomic_DNA"/>
</dbReference>
<dbReference type="InterPro" id="IPR029061">
    <property type="entry name" value="THDP-binding"/>
</dbReference>
<name>I1DWL1_9GAMM</name>
<dbReference type="OrthoDB" id="9766715at2"/>
<gene>
    <name evidence="5" type="primary">pdhA</name>
    <name evidence="5" type="ORF">RNAN_1411</name>
</gene>
<dbReference type="InterPro" id="IPR001017">
    <property type="entry name" value="DH_E1"/>
</dbReference>
<dbReference type="PANTHER" id="PTHR11516:SF2">
    <property type="entry name" value="PYRUVATE DEHYDROGENASE ALPHA SUBUNIT"/>
    <property type="match status" value="1"/>
</dbReference>
<sequence length="290" mass="31527">MAEPISDLIRQMWLIRHTEVALLDLFSQGRVRGTVHTCQGQEACAVGVLSALNKDTDILFSNHRGHGHYLAYSADVKGLVAEVLGLPSGVCQGIGGSQHLQYKNFYTNGIQGAGVAITVGMALAEQYKGNNVVAVPFIGDGTFGEGAIYEAFNLAALWRAPVMFVVEFNHYAQSTSSYMQHAGDLRTRASSFGIPVTVIDGMDVLQVRAAATEIAASVRAGKGPAMLFLETYRLGPHSKGDDFRDKDEIEHHRKRDPLILSQHLISAQDYADIKQQTASEVQQIITELLA</sequence>
<proteinExistence type="predicted"/>
<evidence type="ECO:0000313" key="5">
    <source>
        <dbReference type="EMBL" id="GAB58439.1"/>
    </source>
</evidence>
<organism evidence="5 6">
    <name type="scientific">Rheinheimera nanhaiensis E407-8</name>
    <dbReference type="NCBI Taxonomy" id="562729"/>
    <lineage>
        <taxon>Bacteria</taxon>
        <taxon>Pseudomonadati</taxon>
        <taxon>Pseudomonadota</taxon>
        <taxon>Gammaproteobacteria</taxon>
        <taxon>Chromatiales</taxon>
        <taxon>Chromatiaceae</taxon>
        <taxon>Rheinheimera</taxon>
    </lineage>
</organism>
<evidence type="ECO:0000256" key="3">
    <source>
        <dbReference type="ARBA" id="ARBA00023052"/>
    </source>
</evidence>
<evidence type="ECO:0000256" key="1">
    <source>
        <dbReference type="ARBA" id="ARBA00001964"/>
    </source>
</evidence>
<keyword evidence="3" id="KW-0786">Thiamine pyrophosphate</keyword>
<evidence type="ECO:0000256" key="2">
    <source>
        <dbReference type="ARBA" id="ARBA00023002"/>
    </source>
</evidence>
<dbReference type="EC" id="1.2.4.1" evidence="5"/>
<dbReference type="STRING" id="562729.RNAN_1411"/>
<dbReference type="InterPro" id="IPR050642">
    <property type="entry name" value="PDH_E1_Alpha_Subunit"/>
</dbReference>
<keyword evidence="5" id="KW-0670">Pyruvate</keyword>
<comment type="cofactor">
    <cofactor evidence="1">
        <name>thiamine diphosphate</name>
        <dbReference type="ChEBI" id="CHEBI:58937"/>
    </cofactor>
</comment>
<evidence type="ECO:0000313" key="6">
    <source>
        <dbReference type="Proteomes" id="UP000004374"/>
    </source>
</evidence>
<dbReference type="Pfam" id="PF00676">
    <property type="entry name" value="E1_dh"/>
    <property type="match status" value="1"/>
</dbReference>
<dbReference type="Gene3D" id="3.40.50.970">
    <property type="match status" value="1"/>
</dbReference>
<keyword evidence="6" id="KW-1185">Reference proteome</keyword>
<dbReference type="AlphaFoldDB" id="I1DWL1"/>
<feature type="domain" description="Dehydrogenase E1 component" evidence="4">
    <location>
        <begin position="11"/>
        <end position="287"/>
    </location>
</feature>
<dbReference type="Proteomes" id="UP000004374">
    <property type="component" value="Unassembled WGS sequence"/>
</dbReference>
<accession>I1DWL1</accession>
<dbReference type="RefSeq" id="WP_008220118.1">
    <property type="nucleotide sequence ID" value="NZ_BAFK01000006.1"/>
</dbReference>
<dbReference type="PANTHER" id="PTHR11516">
    <property type="entry name" value="PYRUVATE DEHYDROGENASE E1 COMPONENT, ALPHA SUBUNIT BACTERIAL AND ORGANELLAR"/>
    <property type="match status" value="1"/>
</dbReference>
<protein>
    <submittedName>
        <fullName evidence="5">Pyruvate dehydrogenase E1 component subunit alpha</fullName>
        <ecNumber evidence="5">1.2.4.1</ecNumber>
    </submittedName>
</protein>
<reference evidence="5 6" key="1">
    <citation type="journal article" date="2012" name="J. Bacteriol.">
        <title>Genome Sequence of the Protease-Producing Bacterium Rheinheimera nanhaiensis E407-8T, Isolated from Deep-Sea Sediment of the South China Sea.</title>
        <authorList>
            <person name="Zhang X.-Y."/>
            <person name="Zhang Y.-J."/>
            <person name="Qin Q.-L."/>
            <person name="Xie B.-B."/>
            <person name="Chen X.-L."/>
            <person name="Zhou B.-C."/>
            <person name="Zhang Y.-Z."/>
        </authorList>
    </citation>
    <scope>NUCLEOTIDE SEQUENCE [LARGE SCALE GENOMIC DNA]</scope>
    <source>
        <strain evidence="5 6">E407-8</strain>
    </source>
</reference>
<keyword evidence="2 5" id="KW-0560">Oxidoreductase</keyword>
<comment type="caution">
    <text evidence="5">The sequence shown here is derived from an EMBL/GenBank/DDBJ whole genome shotgun (WGS) entry which is preliminary data.</text>
</comment>
<dbReference type="GO" id="GO:0006086">
    <property type="term" value="P:pyruvate decarboxylation to acetyl-CoA"/>
    <property type="evidence" value="ECO:0007669"/>
    <property type="project" value="TreeGrafter"/>
</dbReference>
<evidence type="ECO:0000259" key="4">
    <source>
        <dbReference type="Pfam" id="PF00676"/>
    </source>
</evidence>